<accession>A0A8J6LI30</accession>
<comment type="caution">
    <text evidence="2">The sequence shown here is derived from an EMBL/GenBank/DDBJ whole genome shotgun (WGS) entry which is preliminary data.</text>
</comment>
<protein>
    <submittedName>
        <fullName evidence="2">Uncharacterized protein</fullName>
    </submittedName>
</protein>
<evidence type="ECO:0000313" key="3">
    <source>
        <dbReference type="Proteomes" id="UP000719412"/>
    </source>
</evidence>
<evidence type="ECO:0000313" key="2">
    <source>
        <dbReference type="EMBL" id="KAH0819713.1"/>
    </source>
</evidence>
<sequence length="115" mass="12771">MKSWIDVFRIKGNPQPDDSITDTTNPISTGSQLKNEKQDGVMERVPRRSRSRRFLSNELASNTTPKGNTPDIYPGFLATINRNPTTWGVGVAGVNRKLSETLQVNPGVKRGVHRP</sequence>
<proteinExistence type="predicted"/>
<dbReference type="EMBL" id="JABDTM020013911">
    <property type="protein sequence ID" value="KAH0819713.1"/>
    <property type="molecule type" value="Genomic_DNA"/>
</dbReference>
<gene>
    <name evidence="2" type="ORF">GEV33_003078</name>
</gene>
<evidence type="ECO:0000256" key="1">
    <source>
        <dbReference type="SAM" id="MobiDB-lite"/>
    </source>
</evidence>
<reference evidence="2" key="1">
    <citation type="journal article" date="2020" name="J Insects Food Feed">
        <title>The yellow mealworm (Tenebrio molitor) genome: a resource for the emerging insects as food and feed industry.</title>
        <authorList>
            <person name="Eriksson T."/>
            <person name="Andere A."/>
            <person name="Kelstrup H."/>
            <person name="Emery V."/>
            <person name="Picard C."/>
        </authorList>
    </citation>
    <scope>NUCLEOTIDE SEQUENCE</scope>
    <source>
        <strain evidence="2">Stoneville</strain>
        <tissue evidence="2">Whole head</tissue>
    </source>
</reference>
<name>A0A8J6LI30_TENMO</name>
<reference evidence="2" key="2">
    <citation type="submission" date="2021-08" db="EMBL/GenBank/DDBJ databases">
        <authorList>
            <person name="Eriksson T."/>
        </authorList>
    </citation>
    <scope>NUCLEOTIDE SEQUENCE</scope>
    <source>
        <strain evidence="2">Stoneville</strain>
        <tissue evidence="2">Whole head</tissue>
    </source>
</reference>
<dbReference type="AlphaFoldDB" id="A0A8J6LI30"/>
<feature type="region of interest" description="Disordered" evidence="1">
    <location>
        <begin position="11"/>
        <end position="71"/>
    </location>
</feature>
<organism evidence="2 3">
    <name type="scientific">Tenebrio molitor</name>
    <name type="common">Yellow mealworm beetle</name>
    <dbReference type="NCBI Taxonomy" id="7067"/>
    <lineage>
        <taxon>Eukaryota</taxon>
        <taxon>Metazoa</taxon>
        <taxon>Ecdysozoa</taxon>
        <taxon>Arthropoda</taxon>
        <taxon>Hexapoda</taxon>
        <taxon>Insecta</taxon>
        <taxon>Pterygota</taxon>
        <taxon>Neoptera</taxon>
        <taxon>Endopterygota</taxon>
        <taxon>Coleoptera</taxon>
        <taxon>Polyphaga</taxon>
        <taxon>Cucujiformia</taxon>
        <taxon>Tenebrionidae</taxon>
        <taxon>Tenebrio</taxon>
    </lineage>
</organism>
<keyword evidence="3" id="KW-1185">Reference proteome</keyword>
<dbReference type="Proteomes" id="UP000719412">
    <property type="component" value="Unassembled WGS sequence"/>
</dbReference>
<feature type="compositionally biased region" description="Polar residues" evidence="1">
    <location>
        <begin position="58"/>
        <end position="67"/>
    </location>
</feature>
<feature type="compositionally biased region" description="Basic and acidic residues" evidence="1">
    <location>
        <begin position="34"/>
        <end position="46"/>
    </location>
</feature>
<feature type="compositionally biased region" description="Polar residues" evidence="1">
    <location>
        <begin position="16"/>
        <end position="33"/>
    </location>
</feature>